<name>A0A7W3MTY3_9ACTN</name>
<keyword evidence="4 5" id="KW-0472">Membrane</keyword>
<dbReference type="RefSeq" id="WP_182704020.1">
    <property type="nucleotide sequence ID" value="NZ_JACJII010000001.1"/>
</dbReference>
<dbReference type="EMBL" id="JACJII010000001">
    <property type="protein sequence ID" value="MBA9001826.1"/>
    <property type="molecule type" value="Genomic_DNA"/>
</dbReference>
<evidence type="ECO:0000259" key="6">
    <source>
        <dbReference type="Pfam" id="PF06803"/>
    </source>
</evidence>
<reference evidence="7 8" key="1">
    <citation type="submission" date="2020-08" db="EMBL/GenBank/DDBJ databases">
        <title>Sequencing the genomes of 1000 actinobacteria strains.</title>
        <authorList>
            <person name="Klenk H.-P."/>
        </authorList>
    </citation>
    <scope>NUCLEOTIDE SEQUENCE [LARGE SCALE GENOMIC DNA]</scope>
    <source>
        <strain evidence="7 8">DSM 45823</strain>
    </source>
</reference>
<keyword evidence="8" id="KW-1185">Reference proteome</keyword>
<dbReference type="InterPro" id="IPR010652">
    <property type="entry name" value="DUF1232"/>
</dbReference>
<keyword evidence="3 5" id="KW-1133">Transmembrane helix</keyword>
<comment type="caution">
    <text evidence="7">The sequence shown here is derived from an EMBL/GenBank/DDBJ whole genome shotgun (WGS) entry which is preliminary data.</text>
</comment>
<evidence type="ECO:0000256" key="2">
    <source>
        <dbReference type="ARBA" id="ARBA00022692"/>
    </source>
</evidence>
<dbReference type="GO" id="GO:0012505">
    <property type="term" value="C:endomembrane system"/>
    <property type="evidence" value="ECO:0007669"/>
    <property type="project" value="UniProtKB-SubCell"/>
</dbReference>
<feature type="transmembrane region" description="Helical" evidence="5">
    <location>
        <begin position="85"/>
        <end position="103"/>
    </location>
</feature>
<dbReference type="AlphaFoldDB" id="A0A7W3MTY3"/>
<keyword evidence="2 5" id="KW-0812">Transmembrane</keyword>
<evidence type="ECO:0000256" key="1">
    <source>
        <dbReference type="ARBA" id="ARBA00004127"/>
    </source>
</evidence>
<accession>A0A7W3MTY3</accession>
<feature type="transmembrane region" description="Helical" evidence="5">
    <location>
        <begin position="55"/>
        <end position="73"/>
    </location>
</feature>
<sequence>MHRNRRMAAAGQAWRIYDETRRPGAPGLGERVRAVPGLLRDTARGDYRGLGHRRLALLLIALVYVVSPVDVLPEFLPLIGVADDLGVVMWAVATLVAATGDYIDWRRGRPGTIAGEVVTEPAG</sequence>
<gene>
    <name evidence="7" type="ORF">HNR21_000708</name>
</gene>
<evidence type="ECO:0000313" key="7">
    <source>
        <dbReference type="EMBL" id="MBA9001826.1"/>
    </source>
</evidence>
<dbReference type="Pfam" id="PF06803">
    <property type="entry name" value="DUF1232"/>
    <property type="match status" value="1"/>
</dbReference>
<evidence type="ECO:0000313" key="8">
    <source>
        <dbReference type="Proteomes" id="UP000539313"/>
    </source>
</evidence>
<feature type="domain" description="DUF1232" evidence="6">
    <location>
        <begin position="55"/>
        <end position="90"/>
    </location>
</feature>
<proteinExistence type="predicted"/>
<comment type="subcellular location">
    <subcellularLocation>
        <location evidence="1">Endomembrane system</location>
        <topology evidence="1">Multi-pass membrane protein</topology>
    </subcellularLocation>
</comment>
<evidence type="ECO:0000256" key="3">
    <source>
        <dbReference type="ARBA" id="ARBA00022989"/>
    </source>
</evidence>
<organism evidence="7 8">
    <name type="scientific">Thermomonospora cellulosilytica</name>
    <dbReference type="NCBI Taxonomy" id="1411118"/>
    <lineage>
        <taxon>Bacteria</taxon>
        <taxon>Bacillati</taxon>
        <taxon>Actinomycetota</taxon>
        <taxon>Actinomycetes</taxon>
        <taxon>Streptosporangiales</taxon>
        <taxon>Thermomonosporaceae</taxon>
        <taxon>Thermomonospora</taxon>
    </lineage>
</organism>
<protein>
    <recommendedName>
        <fullName evidence="6">DUF1232 domain-containing protein</fullName>
    </recommendedName>
</protein>
<evidence type="ECO:0000256" key="5">
    <source>
        <dbReference type="SAM" id="Phobius"/>
    </source>
</evidence>
<dbReference type="Proteomes" id="UP000539313">
    <property type="component" value="Unassembled WGS sequence"/>
</dbReference>
<evidence type="ECO:0000256" key="4">
    <source>
        <dbReference type="ARBA" id="ARBA00023136"/>
    </source>
</evidence>